<dbReference type="Gene3D" id="1.25.40.10">
    <property type="entry name" value="Tetratricopeptide repeat domain"/>
    <property type="match status" value="1"/>
</dbReference>
<reference evidence="3" key="1">
    <citation type="journal article" date="2019" name="Environ. Microbiol.">
        <title>Fungal ecological strategies reflected in gene transcription - a case study of two litter decomposers.</title>
        <authorList>
            <person name="Barbi F."/>
            <person name="Kohler A."/>
            <person name="Barry K."/>
            <person name="Baskaran P."/>
            <person name="Daum C."/>
            <person name="Fauchery L."/>
            <person name="Ihrmark K."/>
            <person name="Kuo A."/>
            <person name="LaButti K."/>
            <person name="Lipzen A."/>
            <person name="Morin E."/>
            <person name="Grigoriev I.V."/>
            <person name="Henrissat B."/>
            <person name="Lindahl B."/>
            <person name="Martin F."/>
        </authorList>
    </citation>
    <scope>NUCLEOTIDE SEQUENCE</scope>
    <source>
        <strain evidence="3">JB14</strain>
    </source>
</reference>
<proteinExistence type="predicted"/>
<dbReference type="GO" id="GO:0016020">
    <property type="term" value="C:membrane"/>
    <property type="evidence" value="ECO:0007669"/>
    <property type="project" value="TreeGrafter"/>
</dbReference>
<evidence type="ECO:0000313" key="3">
    <source>
        <dbReference type="EMBL" id="KAE9398609.1"/>
    </source>
</evidence>
<keyword evidence="1" id="KW-0677">Repeat</keyword>
<dbReference type="GO" id="GO:0006620">
    <property type="term" value="P:post-translational protein targeting to endoplasmic reticulum membrane"/>
    <property type="evidence" value="ECO:0007669"/>
    <property type="project" value="TreeGrafter"/>
</dbReference>
<evidence type="ECO:0000256" key="1">
    <source>
        <dbReference type="ARBA" id="ARBA00022737"/>
    </source>
</evidence>
<sequence length="278" mass="31992">MAQTQPIDFSLVVKLKEQRNALFVETKYKEAVEKYDEAIQVRGDSLMTSILYSNRSACHLNLENFLDAKSDAKKASNFLLLMAIELNPSFAKAYARLAVAQSELQELLLSIGSWGKALKMLPKTNLTPSELRQKADYIARFDATRLSWLKQNSPRMNHDENLQKQLMGEIEDLSWVSCAKKMRPQLVEENDSLSSVRFFILCRVKILTRLPLQAWTLVKAHETFTKGVQAYKEYDFLAVRISNVRFLNIVFPGIGSYVECHRYKLPCIPNTRPSQRFF</sequence>
<keyword evidence="4" id="KW-1185">Reference proteome</keyword>
<evidence type="ECO:0000256" key="2">
    <source>
        <dbReference type="ARBA" id="ARBA00022803"/>
    </source>
</evidence>
<dbReference type="EMBL" id="ML769480">
    <property type="protein sequence ID" value="KAE9398609.1"/>
    <property type="molecule type" value="Genomic_DNA"/>
</dbReference>
<evidence type="ECO:0008006" key="5">
    <source>
        <dbReference type="Google" id="ProtNLM"/>
    </source>
</evidence>
<gene>
    <name evidence="3" type="ORF">BT96DRAFT_821654</name>
</gene>
<name>A0A6A4HJ98_9AGAR</name>
<evidence type="ECO:0000313" key="4">
    <source>
        <dbReference type="Proteomes" id="UP000799118"/>
    </source>
</evidence>
<protein>
    <recommendedName>
        <fullName evidence="5">TPR-like protein</fullName>
    </recommendedName>
</protein>
<accession>A0A6A4HJ98</accession>
<dbReference type="InterPro" id="IPR047150">
    <property type="entry name" value="SGT"/>
</dbReference>
<dbReference type="AlphaFoldDB" id="A0A6A4HJ98"/>
<keyword evidence="2" id="KW-0802">TPR repeat</keyword>
<dbReference type="GO" id="GO:0072380">
    <property type="term" value="C:TRC complex"/>
    <property type="evidence" value="ECO:0007669"/>
    <property type="project" value="TreeGrafter"/>
</dbReference>
<dbReference type="GO" id="GO:0060090">
    <property type="term" value="F:molecular adaptor activity"/>
    <property type="evidence" value="ECO:0007669"/>
    <property type="project" value="TreeGrafter"/>
</dbReference>
<organism evidence="3 4">
    <name type="scientific">Gymnopus androsaceus JB14</name>
    <dbReference type="NCBI Taxonomy" id="1447944"/>
    <lineage>
        <taxon>Eukaryota</taxon>
        <taxon>Fungi</taxon>
        <taxon>Dikarya</taxon>
        <taxon>Basidiomycota</taxon>
        <taxon>Agaricomycotina</taxon>
        <taxon>Agaricomycetes</taxon>
        <taxon>Agaricomycetidae</taxon>
        <taxon>Agaricales</taxon>
        <taxon>Marasmiineae</taxon>
        <taxon>Omphalotaceae</taxon>
        <taxon>Gymnopus</taxon>
    </lineage>
</organism>
<dbReference type="PANTHER" id="PTHR45831:SF2">
    <property type="entry name" value="LD24721P"/>
    <property type="match status" value="1"/>
</dbReference>
<dbReference type="PANTHER" id="PTHR45831">
    <property type="entry name" value="LD24721P"/>
    <property type="match status" value="1"/>
</dbReference>
<dbReference type="OrthoDB" id="2423701at2759"/>
<dbReference type="SUPFAM" id="SSF48452">
    <property type="entry name" value="TPR-like"/>
    <property type="match status" value="1"/>
</dbReference>
<dbReference type="Proteomes" id="UP000799118">
    <property type="component" value="Unassembled WGS sequence"/>
</dbReference>
<dbReference type="InterPro" id="IPR011990">
    <property type="entry name" value="TPR-like_helical_dom_sf"/>
</dbReference>